<reference evidence="11 12" key="1">
    <citation type="submission" date="2017-07" db="EMBL/GenBank/DDBJ databases">
        <title>The genome sequence of Paludifilum halophilum highlights mechanisms for microbial adaptation to high salt environemnts.</title>
        <authorList>
            <person name="Belbahri L."/>
        </authorList>
    </citation>
    <scope>NUCLEOTIDE SEQUENCE [LARGE SCALE GENOMIC DNA]</scope>
    <source>
        <strain evidence="11 12">DSM 102817</strain>
    </source>
</reference>
<comment type="function">
    <text evidence="6 9">Catalyzes cyclization of the linear tetrapyrrole, hydroxymethylbilane, to the macrocyclic uroporphyrinogen III.</text>
</comment>
<accession>A0A235B7I9</accession>
<dbReference type="GO" id="GO:0004852">
    <property type="term" value="F:uroporphyrinogen-III synthase activity"/>
    <property type="evidence" value="ECO:0007669"/>
    <property type="project" value="UniProtKB-UniRule"/>
</dbReference>
<comment type="catalytic activity">
    <reaction evidence="8 9">
        <text>hydroxymethylbilane = uroporphyrinogen III + H2O</text>
        <dbReference type="Rhea" id="RHEA:18965"/>
        <dbReference type="ChEBI" id="CHEBI:15377"/>
        <dbReference type="ChEBI" id="CHEBI:57308"/>
        <dbReference type="ChEBI" id="CHEBI:57845"/>
        <dbReference type="EC" id="4.2.1.75"/>
    </reaction>
</comment>
<dbReference type="InterPro" id="IPR039793">
    <property type="entry name" value="UROS/Hem4"/>
</dbReference>
<dbReference type="EC" id="4.2.1.75" evidence="3 9"/>
<dbReference type="RefSeq" id="WP_094263583.1">
    <property type="nucleotide sequence ID" value="NZ_NOWF01000003.1"/>
</dbReference>
<gene>
    <name evidence="11" type="ORF">CHM34_05345</name>
</gene>
<sequence>MSAGKENRGPLSGRKVLITRAKNQSESMARKIRNLGGGVVEFPAIRIAPPKKQKVLDQALYRLDTYDWLIFTSTNGVHFFFQRLRELDLDIRRMVGARIAAIGPKTAETLEKKGIQVDVLPGEYRAEALAKALHSRIRPGERILLPRANIARKWLALELERSGCHVTDADAYDTLPNTREAGTLVEMLRQGCLDILTFTSSSTVRNFVEAIRSVEPEGQHLLRQAQIACIGPVTADTARELGLRVDVTADCYTIDGLIEAVLRLPQI</sequence>
<dbReference type="AlphaFoldDB" id="A0A235B7I9"/>
<dbReference type="UniPathway" id="UPA00251">
    <property type="reaction ID" value="UER00320"/>
</dbReference>
<keyword evidence="12" id="KW-1185">Reference proteome</keyword>
<evidence type="ECO:0000256" key="2">
    <source>
        <dbReference type="ARBA" id="ARBA00008133"/>
    </source>
</evidence>
<evidence type="ECO:0000256" key="8">
    <source>
        <dbReference type="ARBA" id="ARBA00048617"/>
    </source>
</evidence>
<evidence type="ECO:0000256" key="4">
    <source>
        <dbReference type="ARBA" id="ARBA00023239"/>
    </source>
</evidence>
<feature type="domain" description="Tetrapyrrole biosynthesis uroporphyrinogen III synthase" evidence="10">
    <location>
        <begin position="27"/>
        <end position="259"/>
    </location>
</feature>
<comment type="caution">
    <text evidence="11">The sequence shown here is derived from an EMBL/GenBank/DDBJ whole genome shotgun (WGS) entry which is preliminary data.</text>
</comment>
<dbReference type="GO" id="GO:0006780">
    <property type="term" value="P:uroporphyrinogen III biosynthetic process"/>
    <property type="evidence" value="ECO:0007669"/>
    <property type="project" value="UniProtKB-UniRule"/>
</dbReference>
<keyword evidence="5 9" id="KW-0627">Porphyrin biosynthesis</keyword>
<dbReference type="PANTHER" id="PTHR38042">
    <property type="entry name" value="UROPORPHYRINOGEN-III SYNTHASE, CHLOROPLASTIC"/>
    <property type="match status" value="1"/>
</dbReference>
<evidence type="ECO:0000313" key="11">
    <source>
        <dbReference type="EMBL" id="OYD08278.1"/>
    </source>
</evidence>
<comment type="similarity">
    <text evidence="2 9">Belongs to the uroporphyrinogen-III synthase family.</text>
</comment>
<evidence type="ECO:0000313" key="12">
    <source>
        <dbReference type="Proteomes" id="UP000215459"/>
    </source>
</evidence>
<organism evidence="11 12">
    <name type="scientific">Paludifilum halophilum</name>
    <dbReference type="NCBI Taxonomy" id="1642702"/>
    <lineage>
        <taxon>Bacteria</taxon>
        <taxon>Bacillati</taxon>
        <taxon>Bacillota</taxon>
        <taxon>Bacilli</taxon>
        <taxon>Bacillales</taxon>
        <taxon>Thermoactinomycetaceae</taxon>
        <taxon>Paludifilum</taxon>
    </lineage>
</organism>
<dbReference type="InterPro" id="IPR003754">
    <property type="entry name" value="4pyrrol_synth_uPrphyn_synth"/>
</dbReference>
<name>A0A235B7I9_9BACL</name>
<evidence type="ECO:0000256" key="9">
    <source>
        <dbReference type="RuleBase" id="RU366031"/>
    </source>
</evidence>
<dbReference type="OrthoDB" id="9815856at2"/>
<evidence type="ECO:0000256" key="1">
    <source>
        <dbReference type="ARBA" id="ARBA00004772"/>
    </source>
</evidence>
<evidence type="ECO:0000256" key="3">
    <source>
        <dbReference type="ARBA" id="ARBA00013109"/>
    </source>
</evidence>
<evidence type="ECO:0000256" key="7">
    <source>
        <dbReference type="ARBA" id="ARBA00040167"/>
    </source>
</evidence>
<dbReference type="GO" id="GO:0006782">
    <property type="term" value="P:protoporphyrinogen IX biosynthetic process"/>
    <property type="evidence" value="ECO:0007669"/>
    <property type="project" value="UniProtKB-UniRule"/>
</dbReference>
<comment type="pathway">
    <text evidence="1 9">Porphyrin-containing compound metabolism; protoporphyrin-IX biosynthesis; coproporphyrinogen-III from 5-aminolevulinate: step 3/4.</text>
</comment>
<dbReference type="Gene3D" id="3.40.50.10090">
    <property type="match status" value="2"/>
</dbReference>
<proteinExistence type="inferred from homology"/>
<dbReference type="PANTHER" id="PTHR38042:SF1">
    <property type="entry name" value="UROPORPHYRINOGEN-III SYNTHASE, CHLOROPLASTIC"/>
    <property type="match status" value="1"/>
</dbReference>
<evidence type="ECO:0000256" key="6">
    <source>
        <dbReference type="ARBA" id="ARBA00037589"/>
    </source>
</evidence>
<protein>
    <recommendedName>
        <fullName evidence="7 9">Uroporphyrinogen-III synthase</fullName>
        <ecNumber evidence="3 9">4.2.1.75</ecNumber>
    </recommendedName>
</protein>
<dbReference type="Pfam" id="PF02602">
    <property type="entry name" value="HEM4"/>
    <property type="match status" value="1"/>
</dbReference>
<dbReference type="FunFam" id="3.40.50.10090:FF:000001">
    <property type="entry name" value="Bifunctional uroporphyrinogen-III C-methyltransferase/uroporphyrinogen-III synthase"/>
    <property type="match status" value="1"/>
</dbReference>
<evidence type="ECO:0000256" key="5">
    <source>
        <dbReference type="ARBA" id="ARBA00023244"/>
    </source>
</evidence>
<dbReference type="EMBL" id="NOWF01000003">
    <property type="protein sequence ID" value="OYD08278.1"/>
    <property type="molecule type" value="Genomic_DNA"/>
</dbReference>
<dbReference type="Proteomes" id="UP000215459">
    <property type="component" value="Unassembled WGS sequence"/>
</dbReference>
<dbReference type="CDD" id="cd06578">
    <property type="entry name" value="HemD"/>
    <property type="match status" value="1"/>
</dbReference>
<evidence type="ECO:0000259" key="10">
    <source>
        <dbReference type="Pfam" id="PF02602"/>
    </source>
</evidence>
<dbReference type="InterPro" id="IPR036108">
    <property type="entry name" value="4pyrrol_syn_uPrphyn_synt_sf"/>
</dbReference>
<keyword evidence="4 9" id="KW-0456">Lyase</keyword>
<dbReference type="SUPFAM" id="SSF69618">
    <property type="entry name" value="HemD-like"/>
    <property type="match status" value="1"/>
</dbReference>